<dbReference type="EMBL" id="KE525333">
    <property type="protein sequence ID" value="KFB47793.1"/>
    <property type="molecule type" value="Genomic_DNA"/>
</dbReference>
<gene>
    <name evidence="2" type="ORF">ZHAS_00015867</name>
</gene>
<dbReference type="EMBL" id="ATLV01022561">
    <property type="status" value="NOT_ANNOTATED_CDS"/>
    <property type="molecule type" value="Genomic_DNA"/>
</dbReference>
<proteinExistence type="predicted"/>
<feature type="region of interest" description="Disordered" evidence="1">
    <location>
        <begin position="60"/>
        <end position="91"/>
    </location>
</feature>
<feature type="compositionally biased region" description="Basic and acidic residues" evidence="1">
    <location>
        <begin position="65"/>
        <end position="84"/>
    </location>
</feature>
<keyword evidence="4" id="KW-1185">Reference proteome</keyword>
<evidence type="ECO:0000313" key="3">
    <source>
        <dbReference type="EnsemblMetazoa" id="ASIC015867-PA"/>
    </source>
</evidence>
<protein>
    <submittedName>
        <fullName evidence="2 3">Uncharacterized protein</fullName>
    </submittedName>
</protein>
<dbReference type="AlphaFoldDB" id="A0A084WC49"/>
<sequence>MIHIRPIGAQDTSVFVPLMGSSNVVVVMEAEVMVSLSLASIRTPKVTVLSFMSPFHTENGPHMSKIWDPRKSSKKEVKGDRSEGENGMESV</sequence>
<name>A0A084WC49_ANOSI</name>
<evidence type="ECO:0000313" key="2">
    <source>
        <dbReference type="EMBL" id="KFB47793.1"/>
    </source>
</evidence>
<dbReference type="VEuPathDB" id="VectorBase:ASIC015867"/>
<reference evidence="3" key="2">
    <citation type="submission" date="2020-05" db="UniProtKB">
        <authorList>
            <consortium name="EnsemblMetazoa"/>
        </authorList>
    </citation>
    <scope>IDENTIFICATION</scope>
</reference>
<evidence type="ECO:0000313" key="4">
    <source>
        <dbReference type="Proteomes" id="UP000030765"/>
    </source>
</evidence>
<dbReference type="Proteomes" id="UP000030765">
    <property type="component" value="Unassembled WGS sequence"/>
</dbReference>
<dbReference type="EnsemblMetazoa" id="ASIC015867-RA">
    <property type="protein sequence ID" value="ASIC015867-PA"/>
    <property type="gene ID" value="ASIC015867"/>
</dbReference>
<organism evidence="2">
    <name type="scientific">Anopheles sinensis</name>
    <name type="common">Mosquito</name>
    <dbReference type="NCBI Taxonomy" id="74873"/>
    <lineage>
        <taxon>Eukaryota</taxon>
        <taxon>Metazoa</taxon>
        <taxon>Ecdysozoa</taxon>
        <taxon>Arthropoda</taxon>
        <taxon>Hexapoda</taxon>
        <taxon>Insecta</taxon>
        <taxon>Pterygota</taxon>
        <taxon>Neoptera</taxon>
        <taxon>Endopterygota</taxon>
        <taxon>Diptera</taxon>
        <taxon>Nematocera</taxon>
        <taxon>Culicoidea</taxon>
        <taxon>Culicidae</taxon>
        <taxon>Anophelinae</taxon>
        <taxon>Anopheles</taxon>
    </lineage>
</organism>
<evidence type="ECO:0000256" key="1">
    <source>
        <dbReference type="SAM" id="MobiDB-lite"/>
    </source>
</evidence>
<accession>A0A084WC49</accession>
<reference evidence="2 4" key="1">
    <citation type="journal article" date="2014" name="BMC Genomics">
        <title>Genome sequence of Anopheles sinensis provides insight into genetics basis of mosquito competence for malaria parasites.</title>
        <authorList>
            <person name="Zhou D."/>
            <person name="Zhang D."/>
            <person name="Ding G."/>
            <person name="Shi L."/>
            <person name="Hou Q."/>
            <person name="Ye Y."/>
            <person name="Xu Y."/>
            <person name="Zhou H."/>
            <person name="Xiong C."/>
            <person name="Li S."/>
            <person name="Yu J."/>
            <person name="Hong S."/>
            <person name="Yu X."/>
            <person name="Zou P."/>
            <person name="Chen C."/>
            <person name="Chang X."/>
            <person name="Wang W."/>
            <person name="Lv Y."/>
            <person name="Sun Y."/>
            <person name="Ma L."/>
            <person name="Shen B."/>
            <person name="Zhu C."/>
        </authorList>
    </citation>
    <scope>NUCLEOTIDE SEQUENCE [LARGE SCALE GENOMIC DNA]</scope>
</reference>